<keyword evidence="2" id="KW-1185">Reference proteome</keyword>
<reference evidence="1" key="1">
    <citation type="submission" date="2022-11" db="EMBL/GenBank/DDBJ databases">
        <title>Draft genome sequences of strains of Pseudomonas imrae sp. nov.</title>
        <authorList>
            <person name="Salva Serra F."/>
            <person name="Nimje P."/>
            <person name="Moore E.R.B."/>
            <person name="Marathe N.P."/>
        </authorList>
    </citation>
    <scope>NUCLEOTIDE SEQUENCE</scope>
    <source>
        <strain evidence="1">15FMM2</strain>
    </source>
</reference>
<dbReference type="EMBL" id="JAPEQY010000017">
    <property type="protein sequence ID" value="MFO2479715.1"/>
    <property type="molecule type" value="Genomic_DNA"/>
</dbReference>
<protein>
    <submittedName>
        <fullName evidence="1">Recombinase family protein</fullName>
    </submittedName>
</protein>
<sequence>MFIRAYLRASTDSQDASRAKDSLIQFAADNGHKIAAFYVENESGTKLDRVELFRLLDDSHDGDVLLIEQVDRLSRLSPDDWISLKAIIAAKKVTVVSLDLATSHAALKPAQGQDEFTKGMITAVNGMLLDMLAVVARKDYDDRRRRQAEGIEKAKVREVYKGRQVDQALHGRIKECLDAGKSIRKTAEIVQCAVSTVQRVKAG</sequence>
<proteinExistence type="predicted"/>
<evidence type="ECO:0000313" key="2">
    <source>
        <dbReference type="Proteomes" id="UP001637618"/>
    </source>
</evidence>
<accession>A0ACC7PJF3</accession>
<evidence type="ECO:0000313" key="1">
    <source>
        <dbReference type="EMBL" id="MFO2479715.1"/>
    </source>
</evidence>
<comment type="caution">
    <text evidence="1">The sequence shown here is derived from an EMBL/GenBank/DDBJ whole genome shotgun (WGS) entry which is preliminary data.</text>
</comment>
<dbReference type="Proteomes" id="UP001637618">
    <property type="component" value="Unassembled WGS sequence"/>
</dbReference>
<gene>
    <name evidence="1" type="ORF">OOJ96_20140</name>
</gene>
<name>A0ACC7PJF3_9PSED</name>
<organism evidence="1 2">
    <name type="scientific">Pseudomonas imrae</name>
    <dbReference type="NCBI Taxonomy" id="2992837"/>
    <lineage>
        <taxon>Bacteria</taxon>
        <taxon>Pseudomonadati</taxon>
        <taxon>Pseudomonadota</taxon>
        <taxon>Gammaproteobacteria</taxon>
        <taxon>Pseudomonadales</taxon>
        <taxon>Pseudomonadaceae</taxon>
        <taxon>Pseudomonas</taxon>
    </lineage>
</organism>